<name>A0A286RL39_9BACT</name>
<dbReference type="Proteomes" id="UP000215086">
    <property type="component" value="Chromosome"/>
</dbReference>
<reference evidence="1 2" key="1">
    <citation type="journal article" name="Front. Microbiol.">
        <title>Sugar Metabolism of the First Thermophilic Planctomycete Thermogutta terrifontis: Comparative Genomic and Transcriptomic Approaches.</title>
        <authorList>
            <person name="Elcheninov A.G."/>
            <person name="Menzel P."/>
            <person name="Gudbergsdottir S.R."/>
            <person name="Slesarev A.I."/>
            <person name="Kadnikov V.V."/>
            <person name="Krogh A."/>
            <person name="Bonch-Osmolovskaya E.A."/>
            <person name="Peng X."/>
            <person name="Kublanov I.V."/>
        </authorList>
    </citation>
    <scope>NUCLEOTIDE SEQUENCE [LARGE SCALE GENOMIC DNA]</scope>
    <source>
        <strain evidence="1 2">R1</strain>
    </source>
</reference>
<accession>A0A286RL39</accession>
<organism evidence="1 2">
    <name type="scientific">Thermogutta terrifontis</name>
    <dbReference type="NCBI Taxonomy" id="1331910"/>
    <lineage>
        <taxon>Bacteria</taxon>
        <taxon>Pseudomonadati</taxon>
        <taxon>Planctomycetota</taxon>
        <taxon>Planctomycetia</taxon>
        <taxon>Pirellulales</taxon>
        <taxon>Thermoguttaceae</taxon>
        <taxon>Thermogutta</taxon>
    </lineage>
</organism>
<protein>
    <submittedName>
        <fullName evidence="1">Uncharacterized protein</fullName>
    </submittedName>
</protein>
<dbReference type="EMBL" id="CP018477">
    <property type="protein sequence ID" value="ASV76661.1"/>
    <property type="molecule type" value="Genomic_DNA"/>
</dbReference>
<dbReference type="KEGG" id="ttf:THTE_4060"/>
<keyword evidence="2" id="KW-1185">Reference proteome</keyword>
<evidence type="ECO:0000313" key="1">
    <source>
        <dbReference type="EMBL" id="ASV76661.1"/>
    </source>
</evidence>
<gene>
    <name evidence="1" type="ORF">THTE_4060</name>
</gene>
<dbReference type="AlphaFoldDB" id="A0A286RL39"/>
<evidence type="ECO:0000313" key="2">
    <source>
        <dbReference type="Proteomes" id="UP000215086"/>
    </source>
</evidence>
<proteinExistence type="predicted"/>
<sequence length="42" mass="4659">MAVNLVSTRDFMGMLLFTGSKHCSGRKLYVAIALDKIVITEQ</sequence>